<dbReference type="EMBL" id="GGMS01009708">
    <property type="protein sequence ID" value="MBY78911.1"/>
    <property type="molecule type" value="Transcribed_RNA"/>
</dbReference>
<dbReference type="Proteomes" id="UP000694846">
    <property type="component" value="Unplaced"/>
</dbReference>
<dbReference type="CDD" id="cd00842">
    <property type="entry name" value="MPP_ASMase"/>
    <property type="match status" value="1"/>
</dbReference>
<reference evidence="15 16" key="2">
    <citation type="submission" date="2025-04" db="UniProtKB">
        <authorList>
            <consortium name="RefSeq"/>
        </authorList>
    </citation>
    <scope>IDENTIFICATION</scope>
    <source>
        <tissue evidence="15 16">Whole body</tissue>
    </source>
</reference>
<dbReference type="RefSeq" id="XP_025423258.1">
    <property type="nucleotide sequence ID" value="XM_025567473.1"/>
</dbReference>
<gene>
    <name evidence="13" type="primary">Smpdl3a</name>
    <name evidence="15 16 17" type="synonym">LOC112692718</name>
    <name evidence="13" type="ORF">g.169124</name>
</gene>
<dbReference type="GO" id="GO:0005615">
    <property type="term" value="C:extracellular space"/>
    <property type="evidence" value="ECO:0007669"/>
    <property type="project" value="TreeGrafter"/>
</dbReference>
<dbReference type="AlphaFoldDB" id="A0A2S2QMJ5"/>
<evidence type="ECO:0000313" key="17">
    <source>
        <dbReference type="RefSeq" id="XP_025423258.1"/>
    </source>
</evidence>
<evidence type="ECO:0000256" key="6">
    <source>
        <dbReference type="ARBA" id="ARBA00022729"/>
    </source>
</evidence>
<evidence type="ECO:0000256" key="1">
    <source>
        <dbReference type="ARBA" id="ARBA00001947"/>
    </source>
</evidence>
<sequence length="464" mass="52674">MLFFAFIVCAIAVNNVSSKIGYFWHITDIHYDANYVAANDYTRSCKRSAIDQQVLDMERPSLTTGSGRLGDYGCDSPWTLIQSALKAMKEKHGDNIEFVLWSGDSVSSDVEDSAARVMAIQNVTNLLIHTFSSQFVFPVLGHDDPGALKGQMIGYTELGNYWRQWLPTDAIQTFNKGGYYTIEQKGNKLRIIALNSNAFSTLKGHQNVNPDEQLEWLEKILNKSVKNKETVYLVSHMCPGANERDHDEAPTFHDKYSVKYLLMIRRFANIIVGQFCGHLHSDTFRIVYDQNKKPVSWMMIAPSLSPNKSPGVSNNPGLRLYKFNTNTGHILDYTQYYIDLESSTNGDPDEWRIEYNLTHYYGLHEITPKSLHMIAETFQEEDSPQFDRYIAANSVRQYKPKDCNLECRRAQYCAVTELDYGRFHSCVETAAEALSGSAGPPCGDALLAATFVLLIALTQRYYYH</sequence>
<feature type="domain" description="Calcineurin-like phosphoesterase" evidence="11">
    <location>
        <begin position="23"/>
        <end position="281"/>
    </location>
</feature>
<evidence type="ECO:0000256" key="9">
    <source>
        <dbReference type="ARBA" id="ARBA00023180"/>
    </source>
</evidence>
<dbReference type="Gene3D" id="3.60.21.10">
    <property type="match status" value="1"/>
</dbReference>
<keyword evidence="6 10" id="KW-0732">Signal</keyword>
<feature type="domain" description="Sphingomyelin phosphodiesterase C-terminal" evidence="12">
    <location>
        <begin position="293"/>
        <end position="430"/>
    </location>
</feature>
<name>A0A2S2QMJ5_9HEMI</name>
<evidence type="ECO:0000256" key="7">
    <source>
        <dbReference type="ARBA" id="ARBA00022801"/>
    </source>
</evidence>
<evidence type="ECO:0000256" key="5">
    <source>
        <dbReference type="ARBA" id="ARBA00022723"/>
    </source>
</evidence>
<comment type="similarity">
    <text evidence="3">Belongs to the acid sphingomyelinase family.</text>
</comment>
<dbReference type="InterPro" id="IPR045473">
    <property type="entry name" value="ASM_C"/>
</dbReference>
<dbReference type="PANTHER" id="PTHR10340:SF57">
    <property type="entry name" value="METALLOPHOS DOMAIN-CONTAINING PROTEIN"/>
    <property type="match status" value="1"/>
</dbReference>
<dbReference type="Pfam" id="PF00149">
    <property type="entry name" value="Metallophos"/>
    <property type="match status" value="1"/>
</dbReference>
<comment type="cofactor">
    <cofactor evidence="1">
        <name>Zn(2+)</name>
        <dbReference type="ChEBI" id="CHEBI:29105"/>
    </cofactor>
</comment>
<keyword evidence="5" id="KW-0479">Metal-binding</keyword>
<keyword evidence="14" id="KW-1185">Reference proteome</keyword>
<evidence type="ECO:0000259" key="12">
    <source>
        <dbReference type="Pfam" id="PF19272"/>
    </source>
</evidence>
<feature type="chain" id="PRO_5044579194" evidence="10">
    <location>
        <begin position="19"/>
        <end position="464"/>
    </location>
</feature>
<dbReference type="GO" id="GO:0046872">
    <property type="term" value="F:metal ion binding"/>
    <property type="evidence" value="ECO:0007669"/>
    <property type="project" value="UniProtKB-KW"/>
</dbReference>
<evidence type="ECO:0000313" key="15">
    <source>
        <dbReference type="RefSeq" id="XP_025423256.1"/>
    </source>
</evidence>
<protein>
    <submittedName>
        <fullName evidence="13 15">Acid sphingomyelinase-like phosphodiesterase 3a</fullName>
    </submittedName>
</protein>
<dbReference type="InterPro" id="IPR029052">
    <property type="entry name" value="Metallo-depent_PP-like"/>
</dbReference>
<evidence type="ECO:0000256" key="3">
    <source>
        <dbReference type="ARBA" id="ARBA00008234"/>
    </source>
</evidence>
<organism evidence="13">
    <name type="scientific">Sipha flava</name>
    <name type="common">yellow sugarcane aphid</name>
    <dbReference type="NCBI Taxonomy" id="143950"/>
    <lineage>
        <taxon>Eukaryota</taxon>
        <taxon>Metazoa</taxon>
        <taxon>Ecdysozoa</taxon>
        <taxon>Arthropoda</taxon>
        <taxon>Hexapoda</taxon>
        <taxon>Insecta</taxon>
        <taxon>Pterygota</taxon>
        <taxon>Neoptera</taxon>
        <taxon>Paraneoptera</taxon>
        <taxon>Hemiptera</taxon>
        <taxon>Sternorrhyncha</taxon>
        <taxon>Aphidomorpha</taxon>
        <taxon>Aphidoidea</taxon>
        <taxon>Aphididae</taxon>
        <taxon>Sipha</taxon>
    </lineage>
</organism>
<feature type="signal peptide" evidence="10">
    <location>
        <begin position="1"/>
        <end position="18"/>
    </location>
</feature>
<keyword evidence="9" id="KW-0325">Glycoprotein</keyword>
<dbReference type="InterPro" id="IPR041805">
    <property type="entry name" value="ASMase/PPN1_MPP"/>
</dbReference>
<dbReference type="InterPro" id="IPR004843">
    <property type="entry name" value="Calcineurin-like_PHP"/>
</dbReference>
<keyword evidence="4" id="KW-0964">Secreted</keyword>
<dbReference type="SUPFAM" id="SSF56300">
    <property type="entry name" value="Metallo-dependent phosphatases"/>
    <property type="match status" value="1"/>
</dbReference>
<evidence type="ECO:0000256" key="2">
    <source>
        <dbReference type="ARBA" id="ARBA00004613"/>
    </source>
</evidence>
<keyword evidence="8" id="KW-0862">Zinc</keyword>
<comment type="subcellular location">
    <subcellularLocation>
        <location evidence="2">Secreted</location>
    </subcellularLocation>
</comment>
<evidence type="ECO:0000259" key="11">
    <source>
        <dbReference type="Pfam" id="PF00149"/>
    </source>
</evidence>
<evidence type="ECO:0000313" key="16">
    <source>
        <dbReference type="RefSeq" id="XP_025423257.1"/>
    </source>
</evidence>
<evidence type="ECO:0000256" key="8">
    <source>
        <dbReference type="ARBA" id="ARBA00022833"/>
    </source>
</evidence>
<evidence type="ECO:0000256" key="10">
    <source>
        <dbReference type="SAM" id="SignalP"/>
    </source>
</evidence>
<dbReference type="Pfam" id="PF19272">
    <property type="entry name" value="ASMase_C"/>
    <property type="match status" value="1"/>
</dbReference>
<accession>A0A2S2QMJ5</accession>
<evidence type="ECO:0000256" key="4">
    <source>
        <dbReference type="ARBA" id="ARBA00022525"/>
    </source>
</evidence>
<dbReference type="GO" id="GO:0008081">
    <property type="term" value="F:phosphoric diester hydrolase activity"/>
    <property type="evidence" value="ECO:0007669"/>
    <property type="project" value="TreeGrafter"/>
</dbReference>
<proteinExistence type="inferred from homology"/>
<dbReference type="RefSeq" id="XP_025423256.1">
    <property type="nucleotide sequence ID" value="XM_025567471.1"/>
</dbReference>
<reference evidence="13" key="1">
    <citation type="submission" date="2018-04" db="EMBL/GenBank/DDBJ databases">
        <title>Transcriptome assembly of Sipha flava.</title>
        <authorList>
            <person name="Scully E.D."/>
            <person name="Geib S.M."/>
            <person name="Palmer N.A."/>
            <person name="Koch K."/>
            <person name="Bradshaw J."/>
            <person name="Heng-Moss T."/>
            <person name="Sarath G."/>
        </authorList>
    </citation>
    <scope>NUCLEOTIDE SEQUENCE</scope>
</reference>
<keyword evidence="7" id="KW-0378">Hydrolase</keyword>
<dbReference type="RefSeq" id="XP_025423257.1">
    <property type="nucleotide sequence ID" value="XM_025567472.1"/>
</dbReference>
<dbReference type="OrthoDB" id="348678at2759"/>
<dbReference type="PANTHER" id="PTHR10340">
    <property type="entry name" value="SPHINGOMYELIN PHOSPHODIESTERASE"/>
    <property type="match status" value="1"/>
</dbReference>
<evidence type="ECO:0000313" key="14">
    <source>
        <dbReference type="Proteomes" id="UP000694846"/>
    </source>
</evidence>
<evidence type="ECO:0000313" key="13">
    <source>
        <dbReference type="EMBL" id="MBY78911.1"/>
    </source>
</evidence>